<dbReference type="InterPro" id="IPR004761">
    <property type="entry name" value="Spore_GerAB"/>
</dbReference>
<evidence type="ECO:0000256" key="3">
    <source>
        <dbReference type="ARBA" id="ARBA00022448"/>
    </source>
</evidence>
<evidence type="ECO:0000256" key="6">
    <source>
        <dbReference type="ARBA" id="ARBA00022989"/>
    </source>
</evidence>
<evidence type="ECO:0000313" key="10">
    <source>
        <dbReference type="Proteomes" id="UP000657177"/>
    </source>
</evidence>
<dbReference type="Proteomes" id="UP000657177">
    <property type="component" value="Unassembled WGS sequence"/>
</dbReference>
<evidence type="ECO:0000313" key="9">
    <source>
        <dbReference type="EMBL" id="MBA2132681.1"/>
    </source>
</evidence>
<dbReference type="NCBIfam" id="TIGR00912">
    <property type="entry name" value="2A0309"/>
    <property type="match status" value="1"/>
</dbReference>
<feature type="transmembrane region" description="Helical" evidence="8">
    <location>
        <begin position="218"/>
        <end position="239"/>
    </location>
</feature>
<comment type="similarity">
    <text evidence="2">Belongs to the amino acid-polyamine-organocation (APC) superfamily. Spore germination protein (SGP) (TC 2.A.3.9) family.</text>
</comment>
<evidence type="ECO:0000256" key="4">
    <source>
        <dbReference type="ARBA" id="ARBA00022544"/>
    </source>
</evidence>
<keyword evidence="10" id="KW-1185">Reference proteome</keyword>
<evidence type="ECO:0000256" key="2">
    <source>
        <dbReference type="ARBA" id="ARBA00007998"/>
    </source>
</evidence>
<feature type="transmembrane region" description="Helical" evidence="8">
    <location>
        <begin position="117"/>
        <end position="135"/>
    </location>
</feature>
<feature type="transmembrane region" description="Helical" evidence="8">
    <location>
        <begin position="147"/>
        <end position="166"/>
    </location>
</feature>
<dbReference type="GO" id="GO:0009847">
    <property type="term" value="P:spore germination"/>
    <property type="evidence" value="ECO:0007669"/>
    <property type="project" value="InterPro"/>
</dbReference>
<dbReference type="PANTHER" id="PTHR34975">
    <property type="entry name" value="SPORE GERMINATION PROTEIN A2"/>
    <property type="match status" value="1"/>
</dbReference>
<feature type="transmembrane region" description="Helical" evidence="8">
    <location>
        <begin position="331"/>
        <end position="352"/>
    </location>
</feature>
<feature type="transmembrane region" description="Helical" evidence="8">
    <location>
        <begin position="85"/>
        <end position="105"/>
    </location>
</feature>
<feature type="transmembrane region" description="Helical" evidence="8">
    <location>
        <begin position="186"/>
        <end position="206"/>
    </location>
</feature>
<dbReference type="Gene3D" id="1.20.1740.10">
    <property type="entry name" value="Amino acid/polyamine transporter I"/>
    <property type="match status" value="1"/>
</dbReference>
<accession>A0A8J6HRF0</accession>
<keyword evidence="6 8" id="KW-1133">Transmembrane helix</keyword>
<feature type="transmembrane region" description="Helical" evidence="8">
    <location>
        <begin position="12"/>
        <end position="29"/>
    </location>
</feature>
<evidence type="ECO:0000256" key="1">
    <source>
        <dbReference type="ARBA" id="ARBA00004141"/>
    </source>
</evidence>
<comment type="caution">
    <text evidence="9">The sequence shown here is derived from an EMBL/GenBank/DDBJ whole genome shotgun (WGS) entry which is preliminary data.</text>
</comment>
<proteinExistence type="inferred from homology"/>
<evidence type="ECO:0000256" key="5">
    <source>
        <dbReference type="ARBA" id="ARBA00022692"/>
    </source>
</evidence>
<keyword evidence="4" id="KW-0309">Germination</keyword>
<sequence length="360" mass="40777">MEDRNQITAKQLGVFILSAQIGLGVIGFPSNLANEIGRNGWLSILCAGILSTIIAVIITALLQRYSGQSIFEINQYLFGKFPGQIINYILILYLSFLMVIGFRYFTEFIKLFTLESTPDLFLALLIIVPTAYLSWHGLKPVARFSQIIFFILFFILVLCVLTIKRVRWTFLMPVRVPDPATLGQSIVPAILAFIGFELTIFLYPYISDKQNARKWLVAANLGATVFIVIIFLVTVGVFGENLVKTQAAPLFNLARFYRAPYFGRVDLFFILLWFPLLEGTFRSYFFTTYDSLRRYSPGKNQKLVYGLYTALTILLSRLPRDLIQAVQLAKAVNLAGIGVFGFLILCYLYSLVNKRGVKVK</sequence>
<dbReference type="EMBL" id="JAAKDE010000007">
    <property type="protein sequence ID" value="MBA2132681.1"/>
    <property type="molecule type" value="Genomic_DNA"/>
</dbReference>
<dbReference type="AlphaFoldDB" id="A0A8J6HRF0"/>
<evidence type="ECO:0000256" key="8">
    <source>
        <dbReference type="SAM" id="Phobius"/>
    </source>
</evidence>
<dbReference type="GO" id="GO:0016020">
    <property type="term" value="C:membrane"/>
    <property type="evidence" value="ECO:0007669"/>
    <property type="project" value="UniProtKB-SubCell"/>
</dbReference>
<feature type="transmembrane region" description="Helical" evidence="8">
    <location>
        <begin position="41"/>
        <end position="62"/>
    </location>
</feature>
<dbReference type="PANTHER" id="PTHR34975:SF2">
    <property type="entry name" value="SPORE GERMINATION PROTEIN A2"/>
    <property type="match status" value="1"/>
</dbReference>
<comment type="subcellular location">
    <subcellularLocation>
        <location evidence="1">Membrane</location>
        <topology evidence="1">Multi-pass membrane protein</topology>
    </subcellularLocation>
</comment>
<feature type="transmembrane region" description="Helical" evidence="8">
    <location>
        <begin position="302"/>
        <end position="319"/>
    </location>
</feature>
<evidence type="ECO:0000256" key="7">
    <source>
        <dbReference type="ARBA" id="ARBA00023136"/>
    </source>
</evidence>
<keyword evidence="3" id="KW-0813">Transport</keyword>
<feature type="transmembrane region" description="Helical" evidence="8">
    <location>
        <begin position="259"/>
        <end position="281"/>
    </location>
</feature>
<gene>
    <name evidence="9" type="ORF">G5B42_03880</name>
</gene>
<dbReference type="RefSeq" id="WP_181339138.1">
    <property type="nucleotide sequence ID" value="NZ_JAAKDE010000007.1"/>
</dbReference>
<name>A0A8J6HRF0_9FIRM</name>
<dbReference type="Pfam" id="PF03845">
    <property type="entry name" value="Spore_permease"/>
    <property type="match status" value="1"/>
</dbReference>
<protein>
    <submittedName>
        <fullName evidence="9">GerAB/ArcD/ProY family transporter</fullName>
    </submittedName>
</protein>
<reference evidence="9" key="1">
    <citation type="submission" date="2020-06" db="EMBL/GenBank/DDBJ databases">
        <title>Novel chitinolytic bacterium.</title>
        <authorList>
            <person name="Ungkulpasvich U."/>
            <person name="Kosugi A."/>
            <person name="Uke A."/>
        </authorList>
    </citation>
    <scope>NUCLEOTIDE SEQUENCE</scope>
    <source>
        <strain evidence="9">UUS1-1</strain>
    </source>
</reference>
<keyword evidence="7 8" id="KW-0472">Membrane</keyword>
<organism evidence="9 10">
    <name type="scientific">Capillibacterium thermochitinicola</name>
    <dbReference type="NCBI Taxonomy" id="2699427"/>
    <lineage>
        <taxon>Bacteria</taxon>
        <taxon>Bacillati</taxon>
        <taxon>Bacillota</taxon>
        <taxon>Capillibacterium</taxon>
    </lineage>
</organism>
<keyword evidence="5 8" id="KW-0812">Transmembrane</keyword>